<evidence type="ECO:0008006" key="3">
    <source>
        <dbReference type="Google" id="ProtNLM"/>
    </source>
</evidence>
<protein>
    <recommendedName>
        <fullName evidence="3">DinB family protein</fullName>
    </recommendedName>
</protein>
<dbReference type="SUPFAM" id="SSF109854">
    <property type="entry name" value="DinB/YfiT-like putative metalloenzymes"/>
    <property type="match status" value="1"/>
</dbReference>
<keyword evidence="2" id="KW-1185">Reference proteome</keyword>
<dbReference type="PANTHER" id="PTHR40658">
    <property type="match status" value="1"/>
</dbReference>
<dbReference type="InterPro" id="IPR034660">
    <property type="entry name" value="DinB/YfiT-like"/>
</dbReference>
<organism evidence="1 2">
    <name type="scientific">Thermosporothrix hazakensis</name>
    <dbReference type="NCBI Taxonomy" id="644383"/>
    <lineage>
        <taxon>Bacteria</taxon>
        <taxon>Bacillati</taxon>
        <taxon>Chloroflexota</taxon>
        <taxon>Ktedonobacteria</taxon>
        <taxon>Ktedonobacterales</taxon>
        <taxon>Thermosporotrichaceae</taxon>
        <taxon>Thermosporothrix</taxon>
    </lineage>
</organism>
<proteinExistence type="predicted"/>
<name>A0A326UEJ7_THEHA</name>
<dbReference type="InterPro" id="IPR012550">
    <property type="entry name" value="DUF1706"/>
</dbReference>
<dbReference type="PANTHER" id="PTHR40658:SF4">
    <property type="entry name" value="HYPOTHETICAL CYTOSOLIC PROTEIN"/>
    <property type="match status" value="1"/>
</dbReference>
<dbReference type="RefSeq" id="WP_170142344.1">
    <property type="nucleotide sequence ID" value="NZ_BIFX01000001.1"/>
</dbReference>
<dbReference type="EMBL" id="QKUF01000001">
    <property type="protein sequence ID" value="PZW36716.1"/>
    <property type="molecule type" value="Genomic_DNA"/>
</dbReference>
<dbReference type="Gene3D" id="1.20.120.450">
    <property type="entry name" value="dinb family like domain"/>
    <property type="match status" value="1"/>
</dbReference>
<dbReference type="AlphaFoldDB" id="A0A326UEJ7"/>
<comment type="caution">
    <text evidence="1">The sequence shown here is derived from an EMBL/GenBank/DDBJ whole genome shotgun (WGS) entry which is preliminary data.</text>
</comment>
<accession>A0A326UEJ7</accession>
<evidence type="ECO:0000313" key="2">
    <source>
        <dbReference type="Proteomes" id="UP000248806"/>
    </source>
</evidence>
<dbReference type="Pfam" id="PF08020">
    <property type="entry name" value="DUF1706"/>
    <property type="match status" value="1"/>
</dbReference>
<evidence type="ECO:0000313" key="1">
    <source>
        <dbReference type="EMBL" id="PZW36716.1"/>
    </source>
</evidence>
<gene>
    <name evidence="1" type="ORF">EI42_00897</name>
</gene>
<reference evidence="1 2" key="1">
    <citation type="submission" date="2018-06" db="EMBL/GenBank/DDBJ databases">
        <title>Genomic Encyclopedia of Archaeal and Bacterial Type Strains, Phase II (KMG-II): from individual species to whole genera.</title>
        <authorList>
            <person name="Goeker M."/>
        </authorList>
    </citation>
    <scope>NUCLEOTIDE SEQUENCE [LARGE SCALE GENOMIC DNA]</scope>
    <source>
        <strain evidence="1 2">ATCC BAA-1881</strain>
    </source>
</reference>
<sequence length="164" mass="19035">MPADPIAKAELLRKIQEGHDALKTFLAQFDEQQLQEPGVNGEWSIKDNIAHLSAWHKRLIDDLAAARAGITPEDRDQGLDIDGINERIFQENRHRSLADVQQELEDTYAQTVQSVEQTPEEMLNRPPCWTDKYLLWELVDGNTFSHYQEHTEYIQNWLQRKAAQ</sequence>
<dbReference type="Proteomes" id="UP000248806">
    <property type="component" value="Unassembled WGS sequence"/>
</dbReference>